<comment type="catalytic activity">
    <reaction evidence="3">
        <text>dCTP + H2O + H(+) = dUTP + NH4(+)</text>
        <dbReference type="Rhea" id="RHEA:22680"/>
        <dbReference type="ChEBI" id="CHEBI:15377"/>
        <dbReference type="ChEBI" id="CHEBI:15378"/>
        <dbReference type="ChEBI" id="CHEBI:28938"/>
        <dbReference type="ChEBI" id="CHEBI:61481"/>
        <dbReference type="ChEBI" id="CHEBI:61555"/>
        <dbReference type="EC" id="3.5.4.13"/>
    </reaction>
</comment>
<dbReference type="GO" id="GO:0006226">
    <property type="term" value="P:dUMP biosynthetic process"/>
    <property type="evidence" value="ECO:0007669"/>
    <property type="project" value="UniProtKB-UniPathway"/>
</dbReference>
<feature type="active site" description="Proton donor/acceptor" evidence="3">
    <location>
        <position position="207"/>
    </location>
</feature>
<dbReference type="InterPro" id="IPR036157">
    <property type="entry name" value="dUTPase-like_sf"/>
</dbReference>
<dbReference type="Pfam" id="PF22769">
    <property type="entry name" value="DCD"/>
    <property type="match status" value="1"/>
</dbReference>
<evidence type="ECO:0000256" key="3">
    <source>
        <dbReference type="HAMAP-Rule" id="MF_00146"/>
    </source>
</evidence>
<accession>A0A7Z7IC56</accession>
<dbReference type="AlphaFoldDB" id="A0A7Z7IC56"/>
<dbReference type="Proteomes" id="UP000219522">
    <property type="component" value="Unassembled WGS sequence"/>
</dbReference>
<feature type="binding site" evidence="3">
    <location>
        <position position="226"/>
    </location>
    <ligand>
        <name>dCTP</name>
        <dbReference type="ChEBI" id="CHEBI:61481"/>
    </ligand>
</feature>
<name>A0A7Z7IC56_9BURK</name>
<dbReference type="InterPro" id="IPR011962">
    <property type="entry name" value="dCTP_deaminase"/>
</dbReference>
<keyword evidence="1 3" id="KW-0378">Hydrolase</keyword>
<dbReference type="PANTHER" id="PTHR42680:SF3">
    <property type="entry name" value="DCTP DEAMINASE"/>
    <property type="match status" value="1"/>
</dbReference>
<feature type="binding site" evidence="3">
    <location>
        <position position="240"/>
    </location>
    <ligand>
        <name>dCTP</name>
        <dbReference type="ChEBI" id="CHEBI:61481"/>
    </ligand>
</feature>
<feature type="binding site" evidence="3">
    <location>
        <position position="246"/>
    </location>
    <ligand>
        <name>dCTP</name>
        <dbReference type="ChEBI" id="CHEBI:61481"/>
    </ligand>
</feature>
<keyword evidence="2 3" id="KW-0546">Nucleotide metabolism</keyword>
<feature type="binding site" evidence="3">
    <location>
        <begin position="181"/>
        <end position="186"/>
    </location>
    <ligand>
        <name>dCTP</name>
        <dbReference type="ChEBI" id="CHEBI:61481"/>
    </ligand>
</feature>
<comment type="caution">
    <text evidence="4">The sequence shown here is derived from an EMBL/GenBank/DDBJ whole genome shotgun (WGS) entry which is preliminary data.</text>
</comment>
<comment type="pathway">
    <text evidence="3">Pyrimidine metabolism; dUMP biosynthesis; dUMP from dCTP (dUTP route): step 1/2.</text>
</comment>
<dbReference type="GO" id="GO:0006229">
    <property type="term" value="P:dUTP biosynthetic process"/>
    <property type="evidence" value="ECO:0007669"/>
    <property type="project" value="UniProtKB-UniRule"/>
</dbReference>
<dbReference type="GO" id="GO:0015949">
    <property type="term" value="P:nucleobase-containing small molecule interconversion"/>
    <property type="evidence" value="ECO:0007669"/>
    <property type="project" value="TreeGrafter"/>
</dbReference>
<dbReference type="EMBL" id="OCSU01000003">
    <property type="protein sequence ID" value="SOE87976.1"/>
    <property type="molecule type" value="Genomic_DNA"/>
</dbReference>
<organism evidence="4 5">
    <name type="scientific">Caballeronia arationis</name>
    <dbReference type="NCBI Taxonomy" id="1777142"/>
    <lineage>
        <taxon>Bacteria</taxon>
        <taxon>Pseudomonadati</taxon>
        <taxon>Pseudomonadota</taxon>
        <taxon>Betaproteobacteria</taxon>
        <taxon>Burkholderiales</taxon>
        <taxon>Burkholderiaceae</taxon>
        <taxon>Caballeronia</taxon>
    </lineage>
</organism>
<dbReference type="GO" id="GO:0008829">
    <property type="term" value="F:dCTP deaminase activity"/>
    <property type="evidence" value="ECO:0007669"/>
    <property type="project" value="UniProtKB-UniRule"/>
</dbReference>
<comment type="function">
    <text evidence="3">Catalyzes the deamination of dCTP to dUTP.</text>
</comment>
<dbReference type="NCBIfam" id="TIGR02274">
    <property type="entry name" value="dCTP_deam"/>
    <property type="match status" value="1"/>
</dbReference>
<dbReference type="PANTHER" id="PTHR42680">
    <property type="entry name" value="DCTP DEAMINASE"/>
    <property type="match status" value="1"/>
</dbReference>
<dbReference type="InterPro" id="IPR033704">
    <property type="entry name" value="dUTPase_trimeric"/>
</dbReference>
<comment type="subunit">
    <text evidence="3">Homotrimer.</text>
</comment>
<evidence type="ECO:0000313" key="4">
    <source>
        <dbReference type="EMBL" id="SOE87976.1"/>
    </source>
</evidence>
<dbReference type="HAMAP" id="MF_00146">
    <property type="entry name" value="dCTP_deaminase"/>
    <property type="match status" value="1"/>
</dbReference>
<reference evidence="4 5" key="1">
    <citation type="submission" date="2017-09" db="EMBL/GenBank/DDBJ databases">
        <authorList>
            <person name="Varghese N."/>
            <person name="Submissions S."/>
        </authorList>
    </citation>
    <scope>NUCLEOTIDE SEQUENCE [LARGE SCALE GENOMIC DNA]</scope>
    <source>
        <strain evidence="4 5">OK806</strain>
    </source>
</reference>
<comment type="similarity">
    <text evidence="3">Belongs to the dCTP deaminase family.</text>
</comment>
<keyword evidence="3" id="KW-0547">Nucleotide-binding</keyword>
<dbReference type="GO" id="GO:0000166">
    <property type="term" value="F:nucleotide binding"/>
    <property type="evidence" value="ECO:0007669"/>
    <property type="project" value="UniProtKB-KW"/>
</dbReference>
<gene>
    <name evidence="3" type="primary">dcd</name>
    <name evidence="4" type="ORF">SAMN05446927_6565</name>
</gene>
<keyword evidence="5" id="KW-1185">Reference proteome</keyword>
<protein>
    <recommendedName>
        <fullName evidence="3">dCTP deaminase</fullName>
        <ecNumber evidence="3">3.5.4.13</ecNumber>
    </recommendedName>
    <alternativeName>
        <fullName evidence="3">Deoxycytidine triphosphate deaminase</fullName>
    </alternativeName>
</protein>
<proteinExistence type="inferred from homology"/>
<evidence type="ECO:0000256" key="1">
    <source>
        <dbReference type="ARBA" id="ARBA00022801"/>
    </source>
</evidence>
<evidence type="ECO:0000313" key="5">
    <source>
        <dbReference type="Proteomes" id="UP000219522"/>
    </source>
</evidence>
<comment type="caution">
    <text evidence="3">Lacks conserved residue(s) required for the propagation of feature annotation.</text>
</comment>
<dbReference type="CDD" id="cd07557">
    <property type="entry name" value="trimeric_dUTPase"/>
    <property type="match status" value="1"/>
</dbReference>
<sequence length="258" mass="28210">MSIKSDAWIKRMCSAPDGVILNGFTSIYLHKTDDGEWVTRDNGVAAEHYSGELVLLTPDEKKTWMQVHGAMIEPFESGQVRSKVTSTPGLVGSDASIVTHVESKIISYGTSSYGYDVRLGTKFKIFSNINSAVIDPLAMSDACYVDYEGETCVIPPNSYVLGHTVETFRLPRDVLAICVGKSTYARAGCAINVTPIEPGFVGQVVIEIANQTPLPMKVHGNQGIAQFLFLQSDEQCDVSYEDRAGKYQNQRGITTARV</sequence>
<dbReference type="Gene3D" id="2.70.40.10">
    <property type="match status" value="1"/>
</dbReference>
<dbReference type="UniPathway" id="UPA00610">
    <property type="reaction ID" value="UER00665"/>
</dbReference>
<feature type="binding site" evidence="3">
    <location>
        <position position="250"/>
    </location>
    <ligand>
        <name>dCTP</name>
        <dbReference type="ChEBI" id="CHEBI:61481"/>
    </ligand>
</feature>
<dbReference type="EC" id="3.5.4.13" evidence="3"/>
<dbReference type="SUPFAM" id="SSF51283">
    <property type="entry name" value="dUTPase-like"/>
    <property type="match status" value="1"/>
</dbReference>
<evidence type="ECO:0000256" key="2">
    <source>
        <dbReference type="ARBA" id="ARBA00023080"/>
    </source>
</evidence>